<evidence type="ECO:0000313" key="4">
    <source>
        <dbReference type="EMBL" id="MDQ0893972.1"/>
    </source>
</evidence>
<dbReference type="InterPro" id="IPR029058">
    <property type="entry name" value="AB_hydrolase_fold"/>
</dbReference>
<dbReference type="InterPro" id="IPR003140">
    <property type="entry name" value="PLipase/COase/thioEstase"/>
</dbReference>
<accession>A0ABU0R7A8</accession>
<keyword evidence="2" id="KW-0378">Hydrolase</keyword>
<keyword evidence="5" id="KW-1185">Reference proteome</keyword>
<dbReference type="InterPro" id="IPR050565">
    <property type="entry name" value="LYPA1-2/EST-like"/>
</dbReference>
<evidence type="ECO:0000256" key="2">
    <source>
        <dbReference type="ARBA" id="ARBA00022801"/>
    </source>
</evidence>
<protein>
    <submittedName>
        <fullName evidence="4">Phospholipase/carboxylesterase</fullName>
    </submittedName>
</protein>
<dbReference type="Gene3D" id="3.40.50.1820">
    <property type="entry name" value="alpha/beta hydrolase"/>
    <property type="match status" value="1"/>
</dbReference>
<sequence length="211" mass="23093">MSISIDPEAALWNADPGSRAGRPLLVLMHGRRGDPADRFAMASALPSEFVIVSLRAPIAEEGTWSWFDPARNPSGDPLAEDADQAADAVLRWLDALTFTPSLIGTLGFSQGGAMATHVLRRSERIGFAVNLAGYVVRGEQRSDAVLAERGPPVFWGRGADDPLFDAEITERTAGWLERHTALESHVYEGLDHSTSPHEIEDVAEFLRHRLR</sequence>
<dbReference type="Proteomes" id="UP001239083">
    <property type="component" value="Unassembled WGS sequence"/>
</dbReference>
<dbReference type="SUPFAM" id="SSF53474">
    <property type="entry name" value="alpha/beta-Hydrolases"/>
    <property type="match status" value="1"/>
</dbReference>
<dbReference type="EMBL" id="JAUSYY010000001">
    <property type="protein sequence ID" value="MDQ0893972.1"/>
    <property type="molecule type" value="Genomic_DNA"/>
</dbReference>
<feature type="domain" description="Phospholipase/carboxylesterase/thioesterase" evidence="3">
    <location>
        <begin position="20"/>
        <end position="207"/>
    </location>
</feature>
<reference evidence="4 5" key="1">
    <citation type="submission" date="2023-07" db="EMBL/GenBank/DDBJ databases">
        <title>Comparative genomics of wheat-associated soil bacteria to identify genetic determinants of phenazine resistance.</title>
        <authorList>
            <person name="Mouncey N."/>
        </authorList>
    </citation>
    <scope>NUCLEOTIDE SEQUENCE [LARGE SCALE GENOMIC DNA]</scope>
    <source>
        <strain evidence="4 5">V3I3</strain>
    </source>
</reference>
<dbReference type="PANTHER" id="PTHR10655:SF17">
    <property type="entry name" value="LYSOPHOSPHOLIPASE-LIKE PROTEIN 1"/>
    <property type="match status" value="1"/>
</dbReference>
<dbReference type="Pfam" id="PF02230">
    <property type="entry name" value="Abhydrolase_2"/>
    <property type="match status" value="1"/>
</dbReference>
<organism evidence="4 5">
    <name type="scientific">Agromyces ramosus</name>
    <dbReference type="NCBI Taxonomy" id="33879"/>
    <lineage>
        <taxon>Bacteria</taxon>
        <taxon>Bacillati</taxon>
        <taxon>Actinomycetota</taxon>
        <taxon>Actinomycetes</taxon>
        <taxon>Micrococcales</taxon>
        <taxon>Microbacteriaceae</taxon>
        <taxon>Agromyces</taxon>
    </lineage>
</organism>
<comment type="caution">
    <text evidence="4">The sequence shown here is derived from an EMBL/GenBank/DDBJ whole genome shotgun (WGS) entry which is preliminary data.</text>
</comment>
<name>A0ABU0R7A8_9MICO</name>
<evidence type="ECO:0000313" key="5">
    <source>
        <dbReference type="Proteomes" id="UP001239083"/>
    </source>
</evidence>
<evidence type="ECO:0000256" key="1">
    <source>
        <dbReference type="ARBA" id="ARBA00006499"/>
    </source>
</evidence>
<gene>
    <name evidence="4" type="ORF">QFZ26_001527</name>
</gene>
<evidence type="ECO:0000259" key="3">
    <source>
        <dbReference type="Pfam" id="PF02230"/>
    </source>
</evidence>
<dbReference type="PANTHER" id="PTHR10655">
    <property type="entry name" value="LYSOPHOSPHOLIPASE-RELATED"/>
    <property type="match status" value="1"/>
</dbReference>
<proteinExistence type="inferred from homology"/>
<dbReference type="RefSeq" id="WP_307040845.1">
    <property type="nucleotide sequence ID" value="NZ_JAUSYY010000001.1"/>
</dbReference>
<comment type="similarity">
    <text evidence="1">Belongs to the AB hydrolase superfamily. AB hydrolase 2 family.</text>
</comment>